<name>U4LDK1_PYROM</name>
<dbReference type="PANTHER" id="PTHR47842">
    <property type="entry name" value="EXPRESSED PROTEIN"/>
    <property type="match status" value="1"/>
</dbReference>
<keyword evidence="3" id="KW-1185">Reference proteome</keyword>
<dbReference type="AlphaFoldDB" id="U4LDK1"/>
<dbReference type="eggNOG" id="ENOG502QQEZ">
    <property type="taxonomic scope" value="Eukaryota"/>
</dbReference>
<dbReference type="PANTHER" id="PTHR47842:SF1">
    <property type="entry name" value="DUF676 DOMAIN-CONTAINING PROTEIN"/>
    <property type="match status" value="1"/>
</dbReference>
<dbReference type="STRING" id="1076935.U4LDK1"/>
<dbReference type="InterPro" id="IPR029058">
    <property type="entry name" value="AB_hydrolase_fold"/>
</dbReference>
<reference evidence="2 3" key="1">
    <citation type="journal article" date="2013" name="PLoS Genet.">
        <title>The genome and development-dependent transcriptomes of Pyronema confluens: a window into fungal evolution.</title>
        <authorList>
            <person name="Traeger S."/>
            <person name="Altegoer F."/>
            <person name="Freitag M."/>
            <person name="Gabaldon T."/>
            <person name="Kempken F."/>
            <person name="Kumar A."/>
            <person name="Marcet-Houben M."/>
            <person name="Poggeler S."/>
            <person name="Stajich J.E."/>
            <person name="Nowrousian M."/>
        </authorList>
    </citation>
    <scope>NUCLEOTIDE SEQUENCE [LARGE SCALE GENOMIC DNA]</scope>
    <source>
        <strain evidence="3">CBS 100304</strain>
        <tissue evidence="2">Vegetative mycelium</tissue>
    </source>
</reference>
<accession>U4LDK1</accession>
<feature type="compositionally biased region" description="Basic and acidic residues" evidence="1">
    <location>
        <begin position="430"/>
        <end position="450"/>
    </location>
</feature>
<sequence length="574" mass="64155">MQLPTHIHVNTSSRQQRRETNRQLRKSTTKPTMRKQTLLLCFIHGFKGDDGTFRGFPEHLRVLLQNARPHLNIVTAVYPQYETRGELPSAVSRFREWLQNTVIDLEVASQTPHPTVDPSVHTVLIGHSMGGIVAADTLISITDDIPISSSSSRLPFPHIVGILAFDTPYLGLAPSVFAHSAEGKWKTASAAYTQISSIAGGLFATQAAVDATAQKSREQEERERKQRAQGELAAQQTLWGSWGKIAAYGGAAVALAGGAAAAYIKRDDISAGFGWVQSHLEFVGALMKGDELKSRLDRASGTEGVGFANLFTSLGGDRMGTSMLFNGNERTFCSLPTDGSELRRKWFRCINVAAEDEVGAHCAMFEARTNPAYYDLADRARGLITIWVAEDSYLPVQEEEEDLHMRFRMQGRSTTMFERESKSSKSSRRSSRDVEAESRRASRDQGESGSRRSSVFSGLFGGGSSTPPVLERTDSGKSHRSSKSHSSSGKDRDRERDPEREREKREKRERKERERQGSVYDDREMLERRSSGYGRPELEHRSSSHRSSKDKDREREKTSKRRSSQAPVEENPWR</sequence>
<evidence type="ECO:0000313" key="3">
    <source>
        <dbReference type="Proteomes" id="UP000018144"/>
    </source>
</evidence>
<proteinExistence type="predicted"/>
<dbReference type="Proteomes" id="UP000018144">
    <property type="component" value="Unassembled WGS sequence"/>
</dbReference>
<gene>
    <name evidence="2" type="ORF">PCON_05678</name>
</gene>
<dbReference type="Gene3D" id="3.40.50.1820">
    <property type="entry name" value="alpha/beta hydrolase"/>
    <property type="match status" value="1"/>
</dbReference>
<protein>
    <recommendedName>
        <fullName evidence="4">DUF676 domain-containing protein</fullName>
    </recommendedName>
</protein>
<evidence type="ECO:0000313" key="2">
    <source>
        <dbReference type="EMBL" id="CCX29607.1"/>
    </source>
</evidence>
<feature type="region of interest" description="Disordered" evidence="1">
    <location>
        <begin position="1"/>
        <end position="31"/>
    </location>
</feature>
<evidence type="ECO:0000256" key="1">
    <source>
        <dbReference type="SAM" id="MobiDB-lite"/>
    </source>
</evidence>
<dbReference type="EMBL" id="HF935279">
    <property type="protein sequence ID" value="CCX29607.1"/>
    <property type="molecule type" value="Genomic_DNA"/>
</dbReference>
<dbReference type="OrthoDB" id="442243at2759"/>
<feature type="region of interest" description="Disordered" evidence="1">
    <location>
        <begin position="408"/>
        <end position="574"/>
    </location>
</feature>
<organism evidence="2 3">
    <name type="scientific">Pyronema omphalodes (strain CBS 100304)</name>
    <name type="common">Pyronema confluens</name>
    <dbReference type="NCBI Taxonomy" id="1076935"/>
    <lineage>
        <taxon>Eukaryota</taxon>
        <taxon>Fungi</taxon>
        <taxon>Dikarya</taxon>
        <taxon>Ascomycota</taxon>
        <taxon>Pezizomycotina</taxon>
        <taxon>Pezizomycetes</taxon>
        <taxon>Pezizales</taxon>
        <taxon>Pyronemataceae</taxon>
        <taxon>Pyronema</taxon>
    </lineage>
</organism>
<evidence type="ECO:0008006" key="4">
    <source>
        <dbReference type="Google" id="ProtNLM"/>
    </source>
</evidence>
<feature type="compositionally biased region" description="Basic and acidic residues" evidence="1">
    <location>
        <begin position="488"/>
        <end position="557"/>
    </location>
</feature>
<dbReference type="SUPFAM" id="SSF53474">
    <property type="entry name" value="alpha/beta-Hydrolases"/>
    <property type="match status" value="1"/>
</dbReference>